<accession>A0A9P6NUZ0</accession>
<proteinExistence type="predicted"/>
<organism evidence="2 3">
    <name type="scientific">Cronartium quercuum f. sp. fusiforme G11</name>
    <dbReference type="NCBI Taxonomy" id="708437"/>
    <lineage>
        <taxon>Eukaryota</taxon>
        <taxon>Fungi</taxon>
        <taxon>Dikarya</taxon>
        <taxon>Basidiomycota</taxon>
        <taxon>Pucciniomycotina</taxon>
        <taxon>Pucciniomycetes</taxon>
        <taxon>Pucciniales</taxon>
        <taxon>Coleosporiaceae</taxon>
        <taxon>Cronartium</taxon>
    </lineage>
</organism>
<dbReference type="EMBL" id="MU167216">
    <property type="protein sequence ID" value="KAG0150857.1"/>
    <property type="molecule type" value="Genomic_DNA"/>
</dbReference>
<evidence type="ECO:0000256" key="1">
    <source>
        <dbReference type="SAM" id="MobiDB-lite"/>
    </source>
</evidence>
<gene>
    <name evidence="2" type="ORF">CROQUDRAFT_87310</name>
</gene>
<protein>
    <submittedName>
        <fullName evidence="2">Uncharacterized protein</fullName>
    </submittedName>
</protein>
<feature type="compositionally biased region" description="Polar residues" evidence="1">
    <location>
        <begin position="1"/>
        <end position="23"/>
    </location>
</feature>
<dbReference type="AlphaFoldDB" id="A0A9P6NUZ0"/>
<sequence>MSLNPWRTDFSTIPHTSFPQPEDTSMRDCQIPPHFDDTSDRQISVPAPPSSDGILSLTGRQPLSTTFSSNSEVLLALNTLKNTVQQLAADMSKMKLNSNQNQEMRFPSHFAKYRPPPVLNPINQNPLNTGTYCQRVGYITCQLSSYYNITGTSDLHHGGVFG</sequence>
<reference evidence="2" key="1">
    <citation type="submission" date="2013-11" db="EMBL/GenBank/DDBJ databases">
        <title>Genome sequence of the fusiform rust pathogen reveals effectors for host alternation and coevolution with pine.</title>
        <authorList>
            <consortium name="DOE Joint Genome Institute"/>
            <person name="Smith K."/>
            <person name="Pendleton A."/>
            <person name="Kubisiak T."/>
            <person name="Anderson C."/>
            <person name="Salamov A."/>
            <person name="Aerts A."/>
            <person name="Riley R."/>
            <person name="Clum A."/>
            <person name="Lindquist E."/>
            <person name="Ence D."/>
            <person name="Campbell M."/>
            <person name="Kronenberg Z."/>
            <person name="Feau N."/>
            <person name="Dhillon B."/>
            <person name="Hamelin R."/>
            <person name="Burleigh J."/>
            <person name="Smith J."/>
            <person name="Yandell M."/>
            <person name="Nelson C."/>
            <person name="Grigoriev I."/>
            <person name="Davis J."/>
        </authorList>
    </citation>
    <scope>NUCLEOTIDE SEQUENCE</scope>
    <source>
        <strain evidence="2">G11</strain>
    </source>
</reference>
<keyword evidence="3" id="KW-1185">Reference proteome</keyword>
<evidence type="ECO:0000313" key="3">
    <source>
        <dbReference type="Proteomes" id="UP000886653"/>
    </source>
</evidence>
<evidence type="ECO:0000313" key="2">
    <source>
        <dbReference type="EMBL" id="KAG0150857.1"/>
    </source>
</evidence>
<dbReference type="Proteomes" id="UP000886653">
    <property type="component" value="Unassembled WGS sequence"/>
</dbReference>
<comment type="caution">
    <text evidence="2">The sequence shown here is derived from an EMBL/GenBank/DDBJ whole genome shotgun (WGS) entry which is preliminary data.</text>
</comment>
<feature type="region of interest" description="Disordered" evidence="1">
    <location>
        <begin position="1"/>
        <end position="53"/>
    </location>
</feature>
<name>A0A9P6NUZ0_9BASI</name>